<accession>A0A368TX23</accession>
<comment type="caution">
    <text evidence="3">The sequence shown here is derived from an EMBL/GenBank/DDBJ whole genome shotgun (WGS) entry which is preliminary data.</text>
</comment>
<dbReference type="InterPro" id="IPR001296">
    <property type="entry name" value="Glyco_trans_1"/>
</dbReference>
<dbReference type="CDD" id="cd03794">
    <property type="entry name" value="GT4_WbuB-like"/>
    <property type="match status" value="1"/>
</dbReference>
<protein>
    <submittedName>
        <fullName evidence="3">Glycosyltransferase WbuB</fullName>
    </submittedName>
</protein>
<dbReference type="SUPFAM" id="SSF53756">
    <property type="entry name" value="UDP-Glycosyltransferase/glycogen phosphorylase"/>
    <property type="match status" value="1"/>
</dbReference>
<dbReference type="Pfam" id="PF00534">
    <property type="entry name" value="Glycos_transf_1"/>
    <property type="match status" value="1"/>
</dbReference>
<feature type="domain" description="Glycosyl transferase family 1" evidence="1">
    <location>
        <begin position="221"/>
        <end position="369"/>
    </location>
</feature>
<feature type="domain" description="Glycosyltransferase subfamily 4-like N-terminal" evidence="2">
    <location>
        <begin position="24"/>
        <end position="188"/>
    </location>
</feature>
<evidence type="ECO:0000259" key="2">
    <source>
        <dbReference type="Pfam" id="PF13579"/>
    </source>
</evidence>
<dbReference type="Gene3D" id="3.40.50.2000">
    <property type="entry name" value="Glycogen Phosphorylase B"/>
    <property type="match status" value="2"/>
</dbReference>
<dbReference type="InterPro" id="IPR050194">
    <property type="entry name" value="Glycosyltransferase_grp1"/>
</dbReference>
<dbReference type="Proteomes" id="UP000252405">
    <property type="component" value="Unassembled WGS sequence"/>
</dbReference>
<proteinExistence type="predicted"/>
<organism evidence="3 4">
    <name type="scientific">Billgrantia montanilacus</name>
    <dbReference type="NCBI Taxonomy" id="2282305"/>
    <lineage>
        <taxon>Bacteria</taxon>
        <taxon>Pseudomonadati</taxon>
        <taxon>Pseudomonadota</taxon>
        <taxon>Gammaproteobacteria</taxon>
        <taxon>Oceanospirillales</taxon>
        <taxon>Halomonadaceae</taxon>
        <taxon>Billgrantia</taxon>
    </lineage>
</organism>
<evidence type="ECO:0000259" key="1">
    <source>
        <dbReference type="Pfam" id="PF00534"/>
    </source>
</evidence>
<evidence type="ECO:0000313" key="3">
    <source>
        <dbReference type="EMBL" id="RCV89369.1"/>
    </source>
</evidence>
<dbReference type="Pfam" id="PF13579">
    <property type="entry name" value="Glyco_trans_4_4"/>
    <property type="match status" value="1"/>
</dbReference>
<keyword evidence="4" id="KW-1185">Reference proteome</keyword>
<dbReference type="OrthoDB" id="9787293at2"/>
<dbReference type="EMBL" id="QPII01000006">
    <property type="protein sequence ID" value="RCV89369.1"/>
    <property type="molecule type" value="Genomic_DNA"/>
</dbReference>
<dbReference type="PANTHER" id="PTHR45947">
    <property type="entry name" value="SULFOQUINOVOSYL TRANSFERASE SQD2"/>
    <property type="match status" value="1"/>
</dbReference>
<dbReference type="AlphaFoldDB" id="A0A368TX23"/>
<dbReference type="InterPro" id="IPR028098">
    <property type="entry name" value="Glyco_trans_4-like_N"/>
</dbReference>
<dbReference type="RefSeq" id="WP_114478848.1">
    <property type="nucleotide sequence ID" value="NZ_QPII01000006.1"/>
</dbReference>
<gene>
    <name evidence="3" type="ORF">DU505_09990</name>
</gene>
<reference evidence="3 4" key="1">
    <citation type="submission" date="2018-07" db="EMBL/GenBank/DDBJ databases">
        <title>Halomonas montanilacus sp. nov., isolated from Lake Pengyan on Tibetan Plateau.</title>
        <authorList>
            <person name="Lu H."/>
            <person name="Xing P."/>
            <person name="Wu Q."/>
        </authorList>
    </citation>
    <scope>NUCLEOTIDE SEQUENCE [LARGE SCALE GENOMIC DNA]</scope>
    <source>
        <strain evidence="3 4">PYC7W</strain>
    </source>
</reference>
<evidence type="ECO:0000313" key="4">
    <source>
        <dbReference type="Proteomes" id="UP000252405"/>
    </source>
</evidence>
<dbReference type="GO" id="GO:0016758">
    <property type="term" value="F:hexosyltransferase activity"/>
    <property type="evidence" value="ECO:0007669"/>
    <property type="project" value="TreeGrafter"/>
</dbReference>
<dbReference type="PANTHER" id="PTHR45947:SF3">
    <property type="entry name" value="SULFOQUINOVOSYL TRANSFERASE SQD2"/>
    <property type="match status" value="1"/>
</dbReference>
<keyword evidence="3" id="KW-0808">Transferase</keyword>
<sequence>MKPVRLLLLSFYYPPDISAGAFRAQSLVQALEHRLPQGSELHVVTTMPNRFGIGNYQVPAVERLPGGKTTITRVTLPSGGSGMASQAWAFLHYAFRVLRHSKERRYDLVVATSSRLMPAVLGRWLAARHKARLYQDIRDIFVDNLPHVLPLGAGRLLAPLFAGLERWALGPADGVNLVSRGFESYFVPRYPHQRFTWHTNGIDSLFVEAVEQGRFMPADQPPVGGPLKVLYAGNLGAGQGLEHILPGLAARLTGRAEFLVIGDGGARAGLEQALEERGVTNVELRTPQPREQVLELYRHADVLFLHLDDIPSFTRVLPSKLFEYAATGKPIWAGVAGYPASFVEQEIDNAVVFPPCDLDGALAALERLEIHSRPRPAFVAKWRRDRIMDEMATDILALVMNEA</sequence>
<name>A0A368TX23_9GAMM</name>